<comment type="similarity">
    <text evidence="1">Belongs to the KAE1 / TsaD family. TsaB subfamily.</text>
</comment>
<feature type="domain" description="Gcp-like" evidence="4">
    <location>
        <begin position="29"/>
        <end position="152"/>
    </location>
</feature>
<dbReference type="AlphaFoldDB" id="A0A7W2TV87"/>
<proteinExistence type="inferred from homology"/>
<organism evidence="5 6">
    <name type="scientific">Sediminihaliea albiluteola</name>
    <dbReference type="NCBI Taxonomy" id="2758564"/>
    <lineage>
        <taxon>Bacteria</taxon>
        <taxon>Pseudomonadati</taxon>
        <taxon>Pseudomonadota</taxon>
        <taxon>Gammaproteobacteria</taxon>
        <taxon>Cellvibrionales</taxon>
        <taxon>Halieaceae</taxon>
        <taxon>Sediminihaliea</taxon>
    </lineage>
</organism>
<dbReference type="PANTHER" id="PTHR11735">
    <property type="entry name" value="TRNA N6-ADENOSINE THREONYLCARBAMOYLTRANSFERASE"/>
    <property type="match status" value="1"/>
</dbReference>
<dbReference type="NCBIfam" id="TIGR03725">
    <property type="entry name" value="T6A_YeaZ"/>
    <property type="match status" value="1"/>
</dbReference>
<dbReference type="PANTHER" id="PTHR11735:SF11">
    <property type="entry name" value="TRNA THREONYLCARBAMOYLADENOSINE BIOSYNTHESIS PROTEIN TSAB"/>
    <property type="match status" value="1"/>
</dbReference>
<dbReference type="GO" id="GO:0005829">
    <property type="term" value="C:cytosol"/>
    <property type="evidence" value="ECO:0007669"/>
    <property type="project" value="TreeGrafter"/>
</dbReference>
<accession>A0A7W2TV87</accession>
<evidence type="ECO:0000256" key="2">
    <source>
        <dbReference type="ARBA" id="ARBA00019012"/>
    </source>
</evidence>
<evidence type="ECO:0000313" key="6">
    <source>
        <dbReference type="Proteomes" id="UP000539350"/>
    </source>
</evidence>
<keyword evidence="6" id="KW-1185">Reference proteome</keyword>
<dbReference type="InterPro" id="IPR043129">
    <property type="entry name" value="ATPase_NBD"/>
</dbReference>
<evidence type="ECO:0000256" key="3">
    <source>
        <dbReference type="ARBA" id="ARBA00032446"/>
    </source>
</evidence>
<dbReference type="InterPro" id="IPR000905">
    <property type="entry name" value="Gcp-like_dom"/>
</dbReference>
<evidence type="ECO:0000259" key="4">
    <source>
        <dbReference type="Pfam" id="PF00814"/>
    </source>
</evidence>
<dbReference type="SUPFAM" id="SSF53067">
    <property type="entry name" value="Actin-like ATPase domain"/>
    <property type="match status" value="2"/>
</dbReference>
<name>A0A7W2TV87_9GAMM</name>
<dbReference type="GO" id="GO:0016740">
    <property type="term" value="F:transferase activity"/>
    <property type="evidence" value="ECO:0007669"/>
    <property type="project" value="UniProtKB-KW"/>
</dbReference>
<dbReference type="EMBL" id="JACFXU010000013">
    <property type="protein sequence ID" value="MBA6412526.1"/>
    <property type="molecule type" value="Genomic_DNA"/>
</dbReference>
<gene>
    <name evidence="5" type="primary">tsaB</name>
    <name evidence="5" type="ORF">H2508_05320</name>
</gene>
<reference evidence="5 6" key="1">
    <citation type="submission" date="2020-07" db="EMBL/GenBank/DDBJ databases">
        <title>Halieaceae bacterium, F7430, whole genome shotgun sequencing project.</title>
        <authorList>
            <person name="Jiang S."/>
            <person name="Liu Z.W."/>
            <person name="Du Z.J."/>
        </authorList>
    </citation>
    <scope>NUCLEOTIDE SEQUENCE [LARGE SCALE GENOMIC DNA]</scope>
    <source>
        <strain evidence="5 6">F7430</strain>
    </source>
</reference>
<dbReference type="GO" id="GO:0002949">
    <property type="term" value="P:tRNA threonylcarbamoyladenosine modification"/>
    <property type="evidence" value="ECO:0007669"/>
    <property type="project" value="InterPro"/>
</dbReference>
<dbReference type="Pfam" id="PF00814">
    <property type="entry name" value="TsaD"/>
    <property type="match status" value="1"/>
</dbReference>
<dbReference type="CDD" id="cd24032">
    <property type="entry name" value="ASKHA_NBD_TsaB"/>
    <property type="match status" value="1"/>
</dbReference>
<protein>
    <recommendedName>
        <fullName evidence="2">tRNA threonylcarbamoyladenosine biosynthesis protein TsaB</fullName>
    </recommendedName>
    <alternativeName>
        <fullName evidence="3">t(6)A37 threonylcarbamoyladenosine biosynthesis protein TsaB</fullName>
    </alternativeName>
</protein>
<evidence type="ECO:0000256" key="1">
    <source>
        <dbReference type="ARBA" id="ARBA00010493"/>
    </source>
</evidence>
<comment type="caution">
    <text evidence="5">The sequence shown here is derived from an EMBL/GenBank/DDBJ whole genome shotgun (WGS) entry which is preliminary data.</text>
</comment>
<sequence>MANFLALDTSTDACSLALLLDQQITQQHEIIPRQHSQRLFAMLQQLLPHGRLRELGIDAVVYGVGPGSFTGLRICASAVQGLCFANKLPAIPVSTLLAQAYTAYREGLIHSGDYILSTVDAHMGELYWSLCQVHDDHIEVLEGPQVSRPESLPVSLDAGQKVVGIGSGLLLAEQMPQDLQQRLQACYPELLPQAQDLFKPAEIAWRQGQLQKAEQVCPVYVRDEVSWKKLSEQGKAS</sequence>
<evidence type="ECO:0000313" key="5">
    <source>
        <dbReference type="EMBL" id="MBA6412526.1"/>
    </source>
</evidence>
<dbReference type="InterPro" id="IPR022496">
    <property type="entry name" value="T6A_TsaB"/>
</dbReference>
<dbReference type="RefSeq" id="WP_182169697.1">
    <property type="nucleotide sequence ID" value="NZ_JACFXU010000013.1"/>
</dbReference>
<keyword evidence="5" id="KW-0808">Transferase</keyword>
<dbReference type="Gene3D" id="3.30.420.40">
    <property type="match status" value="2"/>
</dbReference>
<dbReference type="Proteomes" id="UP000539350">
    <property type="component" value="Unassembled WGS sequence"/>
</dbReference>